<evidence type="ECO:0000313" key="4">
    <source>
        <dbReference type="Proteomes" id="UP000604765"/>
    </source>
</evidence>
<protein>
    <submittedName>
        <fullName evidence="3">DeoR family transcriptional regulator</fullName>
    </submittedName>
</protein>
<dbReference type="Gene3D" id="3.30.428.10">
    <property type="entry name" value="HIT-like"/>
    <property type="match status" value="1"/>
</dbReference>
<comment type="caution">
    <text evidence="3">The sequence shown here is derived from an EMBL/GenBank/DDBJ whole genome shotgun (WGS) entry which is preliminary data.</text>
</comment>
<dbReference type="Pfam" id="PF01230">
    <property type="entry name" value="HIT"/>
    <property type="match status" value="1"/>
</dbReference>
<dbReference type="EMBL" id="BNJR01000007">
    <property type="protein sequence ID" value="GHP13304.1"/>
    <property type="molecule type" value="Genomic_DNA"/>
</dbReference>
<dbReference type="PROSITE" id="PS51084">
    <property type="entry name" value="HIT_2"/>
    <property type="match status" value="1"/>
</dbReference>
<evidence type="ECO:0000256" key="1">
    <source>
        <dbReference type="PROSITE-ProRule" id="PRU00464"/>
    </source>
</evidence>
<sequence>MTNWQKNRIQSALDGTNPMVMMTLPGGVAVYGDTQFLPGYSVLLPKRQVSSLNDLTIPERVAFLKDMSLLGDAVLQATHALRINYDILGNTDQFLHAHVFPRYQTEPAERLQKPVWLYSPEHWSNNKYLYQPGRDDKLRAKITALLNRQK</sequence>
<feature type="domain" description="HIT" evidence="2">
    <location>
        <begin position="8"/>
        <end position="109"/>
    </location>
</feature>
<gene>
    <name evidence="3" type="ORF">YK48G_07290</name>
</gene>
<evidence type="ECO:0000259" key="2">
    <source>
        <dbReference type="PROSITE" id="PS51084"/>
    </source>
</evidence>
<dbReference type="SUPFAM" id="SSF54197">
    <property type="entry name" value="HIT-like"/>
    <property type="match status" value="1"/>
</dbReference>
<reference evidence="3 4" key="1">
    <citation type="journal article" date="2021" name="Int. J. Syst. Evol. Microbiol.">
        <title>Lentilactobacillus fungorum sp. nov., isolated from spent mushroom substrates.</title>
        <authorList>
            <person name="Tohno M."/>
            <person name="Tanizawa Y."/>
            <person name="Kojima Y."/>
            <person name="Sakamoto M."/>
            <person name="Ohkuma M."/>
            <person name="Kobayashi H."/>
        </authorList>
    </citation>
    <scope>NUCLEOTIDE SEQUENCE [LARGE SCALE GENOMIC DNA]</scope>
    <source>
        <strain evidence="3 4">YK48G</strain>
    </source>
</reference>
<proteinExistence type="predicted"/>
<comment type="caution">
    <text evidence="1">Lacks conserved residue(s) required for the propagation of feature annotation.</text>
</comment>
<keyword evidence="4" id="KW-1185">Reference proteome</keyword>
<accession>A0ABQ3VY85</accession>
<dbReference type="Proteomes" id="UP000604765">
    <property type="component" value="Unassembled WGS sequence"/>
</dbReference>
<dbReference type="InterPro" id="IPR011146">
    <property type="entry name" value="HIT-like"/>
</dbReference>
<evidence type="ECO:0000313" key="3">
    <source>
        <dbReference type="EMBL" id="GHP13304.1"/>
    </source>
</evidence>
<name>A0ABQ3VY85_9LACO</name>
<organism evidence="3 4">
    <name type="scientific">Lentilactobacillus fungorum</name>
    <dbReference type="NCBI Taxonomy" id="2201250"/>
    <lineage>
        <taxon>Bacteria</taxon>
        <taxon>Bacillati</taxon>
        <taxon>Bacillota</taxon>
        <taxon>Bacilli</taxon>
        <taxon>Lactobacillales</taxon>
        <taxon>Lactobacillaceae</taxon>
        <taxon>Lentilactobacillus</taxon>
    </lineage>
</organism>
<dbReference type="InterPro" id="IPR036265">
    <property type="entry name" value="HIT-like_sf"/>
</dbReference>